<dbReference type="Pfam" id="PF01168">
    <property type="entry name" value="Ala_racemase_N"/>
    <property type="match status" value="1"/>
</dbReference>
<dbReference type="SMART" id="SM01119">
    <property type="entry name" value="D-ser_dehydrat"/>
    <property type="match status" value="1"/>
</dbReference>
<evidence type="ECO:0000313" key="4">
    <source>
        <dbReference type="EMBL" id="SUP39484.1"/>
    </source>
</evidence>
<keyword evidence="5" id="KW-1185">Reference proteome</keyword>
<name>A0A380NFQ1_9FIRM</name>
<dbReference type="InterPro" id="IPR029066">
    <property type="entry name" value="PLP-binding_barrel"/>
</dbReference>
<evidence type="ECO:0000313" key="5">
    <source>
        <dbReference type="Proteomes" id="UP000255367"/>
    </source>
</evidence>
<dbReference type="InterPro" id="IPR051466">
    <property type="entry name" value="D-amino_acid_metab_enzyme"/>
</dbReference>
<feature type="domain" description="D-serine dehydratase-like" evidence="3">
    <location>
        <begin position="255"/>
        <end position="352"/>
    </location>
</feature>
<dbReference type="SUPFAM" id="SSF51419">
    <property type="entry name" value="PLP-binding barrel"/>
    <property type="match status" value="1"/>
</dbReference>
<protein>
    <submittedName>
        <fullName evidence="4">D-threonine aldolase</fullName>
        <ecNumber evidence="4">4.1.2.42</ecNumber>
    </submittedName>
</protein>
<accession>A0A380NFQ1</accession>
<dbReference type="RefSeq" id="WP_115309355.1">
    <property type="nucleotide sequence ID" value="NZ_UHIO01000001.1"/>
</dbReference>
<dbReference type="OrthoDB" id="9788869at2"/>
<dbReference type="GO" id="GO:0043876">
    <property type="term" value="F:D-threonine aldolase activity"/>
    <property type="evidence" value="ECO:0007669"/>
    <property type="project" value="UniProtKB-EC"/>
</dbReference>
<keyword evidence="2 4" id="KW-0456">Lyase</keyword>
<dbReference type="EC" id="4.1.2.42" evidence="4"/>
<evidence type="ECO:0000256" key="1">
    <source>
        <dbReference type="ARBA" id="ARBA00005323"/>
    </source>
</evidence>
<dbReference type="Pfam" id="PF14031">
    <property type="entry name" value="D-ser_dehydrat"/>
    <property type="match status" value="1"/>
</dbReference>
<proteinExistence type="inferred from homology"/>
<evidence type="ECO:0000259" key="3">
    <source>
        <dbReference type="SMART" id="SM01119"/>
    </source>
</evidence>
<dbReference type="PANTHER" id="PTHR28004:SF2">
    <property type="entry name" value="D-SERINE DEHYDRATASE"/>
    <property type="match status" value="1"/>
</dbReference>
<dbReference type="PANTHER" id="PTHR28004">
    <property type="entry name" value="ZGC:162816-RELATED"/>
    <property type="match status" value="1"/>
</dbReference>
<dbReference type="Gene3D" id="3.20.20.10">
    <property type="entry name" value="Alanine racemase"/>
    <property type="match status" value="1"/>
</dbReference>
<dbReference type="AlphaFoldDB" id="A0A380NFQ1"/>
<dbReference type="GO" id="GO:0008721">
    <property type="term" value="F:D-serine ammonia-lyase activity"/>
    <property type="evidence" value="ECO:0007669"/>
    <property type="project" value="TreeGrafter"/>
</dbReference>
<dbReference type="Proteomes" id="UP000255367">
    <property type="component" value="Unassembled WGS sequence"/>
</dbReference>
<reference evidence="4 5" key="1">
    <citation type="submission" date="2018-06" db="EMBL/GenBank/DDBJ databases">
        <authorList>
            <consortium name="Pathogen Informatics"/>
            <person name="Doyle S."/>
        </authorList>
    </citation>
    <scope>NUCLEOTIDE SEQUENCE [LARGE SCALE GENOMIC DNA]</scope>
    <source>
        <strain evidence="4 5">NCTC12020</strain>
    </source>
</reference>
<comment type="similarity">
    <text evidence="1">Belongs to the DSD1 family.</text>
</comment>
<dbReference type="Gene3D" id="2.40.37.20">
    <property type="entry name" value="D-serine dehydratase-like domain"/>
    <property type="match status" value="1"/>
</dbReference>
<dbReference type="InterPro" id="IPR026956">
    <property type="entry name" value="D-ser_dehydrat-like_dom"/>
</dbReference>
<dbReference type="InterPro" id="IPR042208">
    <property type="entry name" value="D-ser_dehydrat-like_sf"/>
</dbReference>
<sequence>MKKFYDMIETPAMLIDEKITLNNIKMMQELSNRKGVALRPHIKTHRMTYFAKLQMEAGASGIACAKIGEAEVMAKAGIEDIFIANEIVGISKYERLKMLNRKIKTLRIGVDNTFQIDQIEKVFNGEKPLEVLIEYEVGEVRSGIISDEDLLFLAKYVNSKKNVVLKGIFSHEGHTYKASSMEICKEKAEEAYRRTVRAAELIRDEGIPLEIVSVGATPSIMNGAYFEGITEFRLGTYIFFDLGQALAINDFSKCSASVLASVISKPTDSRVVIDAGAKALVSQNRTEGICATNGFGYVKDSNNVRLKGLFDEHGIIENKKFSQEISIGDKIEVIPSHICPTVNLYDKVYLINDGYIVKEIPVDCRGKSQ</sequence>
<organism evidence="4 5">
    <name type="scientific">Veillonella criceti</name>
    <dbReference type="NCBI Taxonomy" id="103891"/>
    <lineage>
        <taxon>Bacteria</taxon>
        <taxon>Bacillati</taxon>
        <taxon>Bacillota</taxon>
        <taxon>Negativicutes</taxon>
        <taxon>Veillonellales</taxon>
        <taxon>Veillonellaceae</taxon>
        <taxon>Veillonella</taxon>
    </lineage>
</organism>
<gene>
    <name evidence="4" type="ORF">NCTC12020_00064</name>
</gene>
<dbReference type="GO" id="GO:0036088">
    <property type="term" value="P:D-serine catabolic process"/>
    <property type="evidence" value="ECO:0007669"/>
    <property type="project" value="TreeGrafter"/>
</dbReference>
<evidence type="ECO:0000256" key="2">
    <source>
        <dbReference type="ARBA" id="ARBA00023239"/>
    </source>
</evidence>
<dbReference type="EMBL" id="UHIO01000001">
    <property type="protein sequence ID" value="SUP39484.1"/>
    <property type="molecule type" value="Genomic_DNA"/>
</dbReference>
<dbReference type="InterPro" id="IPR001608">
    <property type="entry name" value="Ala_racemase_N"/>
</dbReference>